<evidence type="ECO:0000256" key="1">
    <source>
        <dbReference type="SAM" id="MobiDB-lite"/>
    </source>
</evidence>
<reference evidence="2" key="1">
    <citation type="submission" date="2023-10" db="EMBL/GenBank/DDBJ databases">
        <authorList>
            <person name="Chen Y."/>
            <person name="Shah S."/>
            <person name="Dougan E. K."/>
            <person name="Thang M."/>
            <person name="Chan C."/>
        </authorList>
    </citation>
    <scope>NUCLEOTIDE SEQUENCE [LARGE SCALE GENOMIC DNA]</scope>
</reference>
<feature type="region of interest" description="Disordered" evidence="1">
    <location>
        <begin position="1"/>
        <end position="20"/>
    </location>
</feature>
<dbReference type="EMBL" id="CAUYUJ010019169">
    <property type="protein sequence ID" value="CAK0889066.1"/>
    <property type="molecule type" value="Genomic_DNA"/>
</dbReference>
<feature type="compositionally biased region" description="Low complexity" evidence="1">
    <location>
        <begin position="127"/>
        <end position="139"/>
    </location>
</feature>
<proteinExistence type="predicted"/>
<organism evidence="2 3">
    <name type="scientific">Prorocentrum cordatum</name>
    <dbReference type="NCBI Taxonomy" id="2364126"/>
    <lineage>
        <taxon>Eukaryota</taxon>
        <taxon>Sar</taxon>
        <taxon>Alveolata</taxon>
        <taxon>Dinophyceae</taxon>
        <taxon>Prorocentrales</taxon>
        <taxon>Prorocentraceae</taxon>
        <taxon>Prorocentrum</taxon>
    </lineage>
</organism>
<comment type="caution">
    <text evidence="2">The sequence shown here is derived from an EMBL/GenBank/DDBJ whole genome shotgun (WGS) entry which is preliminary data.</text>
</comment>
<keyword evidence="3" id="KW-1185">Reference proteome</keyword>
<sequence>MAGGGAGVEDLPPDLLKPSGVPPADAFEQLLRWSGTSGEAIAALSEELGGLRCVRDVVLMPPGRWLDGLQAARVRRAGEPGGLAGVRPLGGDERRALLRLRRGARVSVVTAHQTTPRRAPSPPALAPAPASAPVSAHAPDAPRARS</sequence>
<gene>
    <name evidence="2" type="ORF">PCOR1329_LOCUS69719</name>
</gene>
<protein>
    <submittedName>
        <fullName evidence="2">Uncharacterized protein</fullName>
    </submittedName>
</protein>
<accession>A0ABN9WQV7</accession>
<evidence type="ECO:0000313" key="2">
    <source>
        <dbReference type="EMBL" id="CAK0889066.1"/>
    </source>
</evidence>
<evidence type="ECO:0000313" key="3">
    <source>
        <dbReference type="Proteomes" id="UP001189429"/>
    </source>
</evidence>
<name>A0ABN9WQV7_9DINO</name>
<feature type="region of interest" description="Disordered" evidence="1">
    <location>
        <begin position="107"/>
        <end position="146"/>
    </location>
</feature>
<dbReference type="Proteomes" id="UP001189429">
    <property type="component" value="Unassembled WGS sequence"/>
</dbReference>